<comment type="caution">
    <text evidence="2">The sequence shown here is derived from an EMBL/GenBank/DDBJ whole genome shotgun (WGS) entry which is preliminary data.</text>
</comment>
<organism evidence="2 3">
    <name type="scientific">Portunus trituberculatus</name>
    <name type="common">Swimming crab</name>
    <name type="synonym">Neptunus trituberculatus</name>
    <dbReference type="NCBI Taxonomy" id="210409"/>
    <lineage>
        <taxon>Eukaryota</taxon>
        <taxon>Metazoa</taxon>
        <taxon>Ecdysozoa</taxon>
        <taxon>Arthropoda</taxon>
        <taxon>Crustacea</taxon>
        <taxon>Multicrustacea</taxon>
        <taxon>Malacostraca</taxon>
        <taxon>Eumalacostraca</taxon>
        <taxon>Eucarida</taxon>
        <taxon>Decapoda</taxon>
        <taxon>Pleocyemata</taxon>
        <taxon>Brachyura</taxon>
        <taxon>Eubrachyura</taxon>
        <taxon>Portunoidea</taxon>
        <taxon>Portunidae</taxon>
        <taxon>Portuninae</taxon>
        <taxon>Portunus</taxon>
    </lineage>
</organism>
<dbReference type="Proteomes" id="UP000324222">
    <property type="component" value="Unassembled WGS sequence"/>
</dbReference>
<feature type="region of interest" description="Disordered" evidence="1">
    <location>
        <begin position="1"/>
        <end position="27"/>
    </location>
</feature>
<accession>A0A5B7HC67</accession>
<evidence type="ECO:0000313" key="3">
    <source>
        <dbReference type="Proteomes" id="UP000324222"/>
    </source>
</evidence>
<sequence length="62" mass="6947">MTRSTQPSSLPRPPFPAASHDRDPRQDSRFLTCQHSSCLSRLHLLSNAGFHSNGAVFPHDEF</sequence>
<dbReference type="EMBL" id="VSRR010024615">
    <property type="protein sequence ID" value="MPC66324.1"/>
    <property type="molecule type" value="Genomic_DNA"/>
</dbReference>
<name>A0A5B7HC67_PORTR</name>
<protein>
    <submittedName>
        <fullName evidence="2">Uncharacterized protein</fullName>
    </submittedName>
</protein>
<gene>
    <name evidence="2" type="ORF">E2C01_060471</name>
</gene>
<keyword evidence="3" id="KW-1185">Reference proteome</keyword>
<proteinExistence type="predicted"/>
<evidence type="ECO:0000313" key="2">
    <source>
        <dbReference type="EMBL" id="MPC66324.1"/>
    </source>
</evidence>
<reference evidence="2 3" key="1">
    <citation type="submission" date="2019-05" db="EMBL/GenBank/DDBJ databases">
        <title>Another draft genome of Portunus trituberculatus and its Hox gene families provides insights of decapod evolution.</title>
        <authorList>
            <person name="Jeong J.-H."/>
            <person name="Song I."/>
            <person name="Kim S."/>
            <person name="Choi T."/>
            <person name="Kim D."/>
            <person name="Ryu S."/>
            <person name="Kim W."/>
        </authorList>
    </citation>
    <scope>NUCLEOTIDE SEQUENCE [LARGE SCALE GENOMIC DNA]</scope>
    <source>
        <tissue evidence="2">Muscle</tissue>
    </source>
</reference>
<dbReference type="AlphaFoldDB" id="A0A5B7HC67"/>
<evidence type="ECO:0000256" key="1">
    <source>
        <dbReference type="SAM" id="MobiDB-lite"/>
    </source>
</evidence>